<dbReference type="HOGENOM" id="CLU_2499227_0_0_1"/>
<name>A7EEV2_SCLS1</name>
<dbReference type="RefSeq" id="XP_001595753.1">
    <property type="nucleotide sequence ID" value="XM_001595703.1"/>
</dbReference>
<dbReference type="KEGG" id="ssl:SS1G_03842"/>
<protein>
    <submittedName>
        <fullName evidence="1">Uncharacterized protein</fullName>
    </submittedName>
</protein>
<proteinExistence type="predicted"/>
<sequence length="86" mass="10235">MACGVDFLKFLIGEQVLNISGHILEDVVPGRKSVCFEVGGEFYSYHYEFWNFKIPPLHGERQARLQQNFTQEENNRTERRWFKVPR</sequence>
<dbReference type="Proteomes" id="UP000001312">
    <property type="component" value="Unassembled WGS sequence"/>
</dbReference>
<evidence type="ECO:0000313" key="2">
    <source>
        <dbReference type="Proteomes" id="UP000001312"/>
    </source>
</evidence>
<accession>A7EEV2</accession>
<dbReference type="GeneID" id="5491385"/>
<gene>
    <name evidence="1" type="ORF">SS1G_03842</name>
</gene>
<evidence type="ECO:0000313" key="1">
    <source>
        <dbReference type="EMBL" id="EDO01368.1"/>
    </source>
</evidence>
<organism evidence="1 2">
    <name type="scientific">Sclerotinia sclerotiorum (strain ATCC 18683 / 1980 / Ss-1)</name>
    <name type="common">White mold</name>
    <name type="synonym">Whetzelinia sclerotiorum</name>
    <dbReference type="NCBI Taxonomy" id="665079"/>
    <lineage>
        <taxon>Eukaryota</taxon>
        <taxon>Fungi</taxon>
        <taxon>Dikarya</taxon>
        <taxon>Ascomycota</taxon>
        <taxon>Pezizomycotina</taxon>
        <taxon>Leotiomycetes</taxon>
        <taxon>Helotiales</taxon>
        <taxon>Sclerotiniaceae</taxon>
        <taxon>Sclerotinia</taxon>
    </lineage>
</organism>
<keyword evidence="2" id="KW-1185">Reference proteome</keyword>
<reference evidence="2" key="1">
    <citation type="journal article" date="2011" name="PLoS Genet.">
        <title>Genomic analysis of the necrotrophic fungal pathogens Sclerotinia sclerotiorum and Botrytis cinerea.</title>
        <authorList>
            <person name="Amselem J."/>
            <person name="Cuomo C.A."/>
            <person name="van Kan J.A."/>
            <person name="Viaud M."/>
            <person name="Benito E.P."/>
            <person name="Couloux A."/>
            <person name="Coutinho P.M."/>
            <person name="de Vries R.P."/>
            <person name="Dyer P.S."/>
            <person name="Fillinger S."/>
            <person name="Fournier E."/>
            <person name="Gout L."/>
            <person name="Hahn M."/>
            <person name="Kohn L."/>
            <person name="Lapalu N."/>
            <person name="Plummer K.M."/>
            <person name="Pradier J.M."/>
            <person name="Quevillon E."/>
            <person name="Sharon A."/>
            <person name="Simon A."/>
            <person name="ten Have A."/>
            <person name="Tudzynski B."/>
            <person name="Tudzynski P."/>
            <person name="Wincker P."/>
            <person name="Andrew M."/>
            <person name="Anthouard V."/>
            <person name="Beever R.E."/>
            <person name="Beffa R."/>
            <person name="Benoit I."/>
            <person name="Bouzid O."/>
            <person name="Brault B."/>
            <person name="Chen Z."/>
            <person name="Choquer M."/>
            <person name="Collemare J."/>
            <person name="Cotton P."/>
            <person name="Danchin E.G."/>
            <person name="Da Silva C."/>
            <person name="Gautier A."/>
            <person name="Giraud C."/>
            <person name="Giraud T."/>
            <person name="Gonzalez C."/>
            <person name="Grossetete S."/>
            <person name="Guldener U."/>
            <person name="Henrissat B."/>
            <person name="Howlett B.J."/>
            <person name="Kodira C."/>
            <person name="Kretschmer M."/>
            <person name="Lappartient A."/>
            <person name="Leroch M."/>
            <person name="Levis C."/>
            <person name="Mauceli E."/>
            <person name="Neuveglise C."/>
            <person name="Oeser B."/>
            <person name="Pearson M."/>
            <person name="Poulain J."/>
            <person name="Poussereau N."/>
            <person name="Quesneville H."/>
            <person name="Rascle C."/>
            <person name="Schumacher J."/>
            <person name="Segurens B."/>
            <person name="Sexton A."/>
            <person name="Silva E."/>
            <person name="Sirven C."/>
            <person name="Soanes D.M."/>
            <person name="Talbot N.J."/>
            <person name="Templeton M."/>
            <person name="Yandava C."/>
            <person name="Yarden O."/>
            <person name="Zeng Q."/>
            <person name="Rollins J.A."/>
            <person name="Lebrun M.H."/>
            <person name="Dickman M."/>
        </authorList>
    </citation>
    <scope>NUCLEOTIDE SEQUENCE [LARGE SCALE GENOMIC DNA]</scope>
    <source>
        <strain evidence="2">ATCC 18683 / 1980 / Ss-1</strain>
    </source>
</reference>
<dbReference type="AlphaFoldDB" id="A7EEV2"/>
<dbReference type="EMBL" id="CH476624">
    <property type="protein sequence ID" value="EDO01368.1"/>
    <property type="molecule type" value="Genomic_DNA"/>
</dbReference>
<dbReference type="InParanoid" id="A7EEV2"/>